<dbReference type="Gene3D" id="3.40.50.150">
    <property type="entry name" value="Vaccinia Virus protein VP39"/>
    <property type="match status" value="1"/>
</dbReference>
<dbReference type="SUPFAM" id="SSF53335">
    <property type="entry name" value="S-adenosyl-L-methionine-dependent methyltransferases"/>
    <property type="match status" value="1"/>
</dbReference>
<keyword evidence="1" id="KW-0808">Transferase</keyword>
<reference evidence="2" key="1">
    <citation type="journal article" date="2019" name="Int. J. Syst. Evol. Microbiol.">
        <title>The Global Catalogue of Microorganisms (GCM) 10K type strain sequencing project: providing services to taxonomists for standard genome sequencing and annotation.</title>
        <authorList>
            <consortium name="The Broad Institute Genomics Platform"/>
            <consortium name="The Broad Institute Genome Sequencing Center for Infectious Disease"/>
            <person name="Wu L."/>
            <person name="Ma J."/>
        </authorList>
    </citation>
    <scope>NUCLEOTIDE SEQUENCE [LARGE SCALE GENOMIC DNA]</scope>
    <source>
        <strain evidence="2">JCM 32148</strain>
    </source>
</reference>
<accession>A0ABW3A9Y1</accession>
<dbReference type="EMBL" id="JBHTHM010002115">
    <property type="protein sequence ID" value="MFD0787599.1"/>
    <property type="molecule type" value="Genomic_DNA"/>
</dbReference>
<sequence length="48" mass="5406">MWDPATYLRYGDERSRPFHDLVARIPARRPHTVVDLGCGPGRLTATLA</sequence>
<dbReference type="GO" id="GO:0030798">
    <property type="term" value="F:trans-aconitate 2-methyltransferase activity"/>
    <property type="evidence" value="ECO:0007669"/>
    <property type="project" value="UniProtKB-EC"/>
</dbReference>
<name>A0ABW3A9Y1_9ACTN</name>
<organism evidence="1 2">
    <name type="scientific">Micromonospora azadirachtae</name>
    <dbReference type="NCBI Taxonomy" id="1970735"/>
    <lineage>
        <taxon>Bacteria</taxon>
        <taxon>Bacillati</taxon>
        <taxon>Actinomycetota</taxon>
        <taxon>Actinomycetes</taxon>
        <taxon>Micromonosporales</taxon>
        <taxon>Micromonosporaceae</taxon>
        <taxon>Micromonospora</taxon>
    </lineage>
</organism>
<evidence type="ECO:0000313" key="2">
    <source>
        <dbReference type="Proteomes" id="UP001597053"/>
    </source>
</evidence>
<keyword evidence="1" id="KW-0489">Methyltransferase</keyword>
<comment type="caution">
    <text evidence="1">The sequence shown here is derived from an EMBL/GenBank/DDBJ whole genome shotgun (WGS) entry which is preliminary data.</text>
</comment>
<gene>
    <name evidence="1" type="ORF">ACFQZ8_27160</name>
</gene>
<proteinExistence type="predicted"/>
<evidence type="ECO:0000313" key="1">
    <source>
        <dbReference type="EMBL" id="MFD0787599.1"/>
    </source>
</evidence>
<dbReference type="InterPro" id="IPR029063">
    <property type="entry name" value="SAM-dependent_MTases_sf"/>
</dbReference>
<feature type="non-terminal residue" evidence="1">
    <location>
        <position position="48"/>
    </location>
</feature>
<dbReference type="Proteomes" id="UP001597053">
    <property type="component" value="Unassembled WGS sequence"/>
</dbReference>
<keyword evidence="2" id="KW-1185">Reference proteome</keyword>
<dbReference type="EC" id="2.1.1.144" evidence="1"/>
<protein>
    <submittedName>
        <fullName evidence="1">Trans-aconitate 2-methyltransferase</fullName>
        <ecNumber evidence="1">2.1.1.144</ecNumber>
    </submittedName>
</protein>
<dbReference type="GO" id="GO:0032259">
    <property type="term" value="P:methylation"/>
    <property type="evidence" value="ECO:0007669"/>
    <property type="project" value="UniProtKB-KW"/>
</dbReference>